<dbReference type="RefSeq" id="XP_063660593.1">
    <property type="nucleotide sequence ID" value="XM_063804523.1"/>
</dbReference>
<evidence type="ECO:0000256" key="6">
    <source>
        <dbReference type="ARBA" id="ARBA00023136"/>
    </source>
</evidence>
<dbReference type="GO" id="GO:0012505">
    <property type="term" value="C:endomembrane system"/>
    <property type="evidence" value="ECO:0000318"/>
    <property type="project" value="GO_Central"/>
</dbReference>
<evidence type="ECO:0000256" key="2">
    <source>
        <dbReference type="ARBA" id="ARBA00008108"/>
    </source>
</evidence>
<feature type="transmembrane region" description="Helical" evidence="9">
    <location>
        <begin position="332"/>
        <end position="351"/>
    </location>
</feature>
<dbReference type="STRING" id="9598.ENSPTRP00000038654"/>
<dbReference type="GeneID" id="473834"/>
<accession>A0A2J8INA1</accession>
<feature type="coiled-coil region" evidence="7">
    <location>
        <begin position="195"/>
        <end position="244"/>
    </location>
</feature>
<dbReference type="GeneTree" id="ENSGT00940000162843"/>
<evidence type="ECO:0000256" key="4">
    <source>
        <dbReference type="ARBA" id="ARBA00022989"/>
    </source>
</evidence>
<dbReference type="PANTHER" id="PTHR17613">
    <property type="entry name" value="CEREBRAL PROTEIN-11-RELATED"/>
    <property type="match status" value="1"/>
</dbReference>
<proteinExistence type="inferred from homology"/>
<dbReference type="AlphaFoldDB" id="A0A2J8INA1"/>
<feature type="region of interest" description="Disordered" evidence="8">
    <location>
        <begin position="137"/>
        <end position="164"/>
    </location>
</feature>
<keyword evidence="3 9" id="KW-0812">Transmembrane</keyword>
<dbReference type="RefSeq" id="XP_063660592.1">
    <property type="nucleotide sequence ID" value="XM_063804522.1"/>
</dbReference>
<evidence type="ECO:0000256" key="5">
    <source>
        <dbReference type="ARBA" id="ARBA00023054"/>
    </source>
</evidence>
<dbReference type="Ensembl" id="ENSPTRT00000041856.5">
    <property type="protein sequence ID" value="ENSPTRP00000038654.5"/>
    <property type="gene ID" value="ENSPTRG00000022426.6"/>
</dbReference>
<dbReference type="InParanoid" id="A0A2J8INA1"/>
<evidence type="ECO:0000256" key="3">
    <source>
        <dbReference type="ARBA" id="ARBA00022692"/>
    </source>
</evidence>
<reference evidence="10" key="3">
    <citation type="submission" date="2025-09" db="UniProtKB">
        <authorList>
            <consortium name="Ensembl"/>
        </authorList>
    </citation>
    <scope>IDENTIFICATION</scope>
</reference>
<accession>H2QZA5</accession>
<protein>
    <submittedName>
        <fullName evidence="10">Testis expressed 28</fullName>
    </submittedName>
</protein>
<name>A0A2J8INA1_PANTR</name>
<evidence type="ECO:0000256" key="9">
    <source>
        <dbReference type="SAM" id="Phobius"/>
    </source>
</evidence>
<evidence type="ECO:0000256" key="8">
    <source>
        <dbReference type="SAM" id="MobiDB-lite"/>
    </source>
</evidence>
<dbReference type="FunCoup" id="A0A2J8INA1">
    <property type="interactions" value="46"/>
</dbReference>
<evidence type="ECO:0000256" key="7">
    <source>
        <dbReference type="SAM" id="Coils"/>
    </source>
</evidence>
<evidence type="ECO:0000313" key="11">
    <source>
        <dbReference type="Proteomes" id="UP000002277"/>
    </source>
</evidence>
<dbReference type="InterPro" id="IPR019394">
    <property type="entry name" value="TEX28/TMCC"/>
</dbReference>
<feature type="compositionally biased region" description="Low complexity" evidence="8">
    <location>
        <begin position="24"/>
        <end position="38"/>
    </location>
</feature>
<keyword evidence="5 7" id="KW-0175">Coiled coil</keyword>
<dbReference type="CTD" id="1527"/>
<dbReference type="EMBL" id="AACZ04066863">
    <property type="status" value="NOT_ANNOTATED_CDS"/>
    <property type="molecule type" value="Genomic_DNA"/>
</dbReference>
<comment type="subcellular location">
    <subcellularLocation>
        <location evidence="1">Membrane</location>
    </subcellularLocation>
</comment>
<sequence>MVLKAEHTRSPSATLPSNVPSCRSLSSSEDGPSGPSSLADGGLAHNLQDSVRHRILYLSEQLRVEKASRDGNTVSYLKLVSKADRHQVPHIQQAFEKVNQRASATIAQIEHRLHQCHQQLQELEEGCRPEGLLLMAESDPANCEPPSEKALLSEPPEPGGEDGPVNLPHASRPFILESRFQSLQQGTCLETEDVAQQQNLLLQKVKAELEEAKRFHISLQESYHSLKERSLTDLQLLLESLQEEKCRQALMEEQVNGRLQGQLNEIYNLKHNLACSEERMAYLSYERAKEIWEITETFKSRISKLEMLQQVTQLEAVEHLQSRPPQMLFKFLSPRLSLATVLLVFVSTLCACPSSLISSRLCTCTMLMLIGLGVLAWQRWRAIPATDWQEWVPSRCRLYSKDSGPPADGP</sequence>
<feature type="compositionally biased region" description="Polar residues" evidence="8">
    <location>
        <begin position="10"/>
        <end position="23"/>
    </location>
</feature>
<dbReference type="RefSeq" id="XP_024208796.1">
    <property type="nucleotide sequence ID" value="XM_024353028.3"/>
</dbReference>
<dbReference type="InterPro" id="IPR017387">
    <property type="entry name" value="Testis-specific_TEX28"/>
</dbReference>
<dbReference type="PIRSF" id="PIRSF038100">
    <property type="entry name" value="Testis-specific_TEX28"/>
    <property type="match status" value="1"/>
</dbReference>
<dbReference type="Bgee" id="ENSPTRG00000022426">
    <property type="expression patterns" value="Expressed in testis"/>
</dbReference>
<dbReference type="OMA" id="QNLACTE"/>
<evidence type="ECO:0000313" key="10">
    <source>
        <dbReference type="Ensembl" id="ENSPTRP00000038654.5"/>
    </source>
</evidence>
<dbReference type="PaxDb" id="9598-ENSPTRP00000038654"/>
<dbReference type="Pfam" id="PF10267">
    <property type="entry name" value="Tmemb_cc2"/>
    <property type="match status" value="2"/>
</dbReference>
<evidence type="ECO:0000256" key="1">
    <source>
        <dbReference type="ARBA" id="ARBA00004370"/>
    </source>
</evidence>
<organism evidence="10 11">
    <name type="scientific">Pan troglodytes</name>
    <name type="common">Chimpanzee</name>
    <dbReference type="NCBI Taxonomy" id="9598"/>
    <lineage>
        <taxon>Eukaryota</taxon>
        <taxon>Metazoa</taxon>
        <taxon>Chordata</taxon>
        <taxon>Craniata</taxon>
        <taxon>Vertebrata</taxon>
        <taxon>Euteleostomi</taxon>
        <taxon>Mammalia</taxon>
        <taxon>Eutheria</taxon>
        <taxon>Euarchontoglires</taxon>
        <taxon>Primates</taxon>
        <taxon>Haplorrhini</taxon>
        <taxon>Catarrhini</taxon>
        <taxon>Hominidae</taxon>
        <taxon>Pan</taxon>
    </lineage>
</organism>
<dbReference type="GO" id="GO:0016020">
    <property type="term" value="C:membrane"/>
    <property type="evidence" value="ECO:0007669"/>
    <property type="project" value="UniProtKB-SubCell"/>
</dbReference>
<comment type="similarity">
    <text evidence="2">Belongs to the TEX28 family.</text>
</comment>
<keyword evidence="6 9" id="KW-0472">Membrane</keyword>
<dbReference type="PANTHER" id="PTHR17613:SF10">
    <property type="entry name" value="TESTIS-SPECIFIC PROTEIN TEX28"/>
    <property type="match status" value="1"/>
</dbReference>
<keyword evidence="11" id="KW-1185">Reference proteome</keyword>
<dbReference type="Proteomes" id="UP000002277">
    <property type="component" value="Chromosome X"/>
</dbReference>
<reference evidence="10 11" key="1">
    <citation type="journal article" date="2005" name="Nature">
        <title>Initial sequence of the chimpanzee genome and comparison with the human genome.</title>
        <authorList>
            <consortium name="Chimpanzee sequencing and analysis consortium"/>
        </authorList>
    </citation>
    <scope>NUCLEOTIDE SEQUENCE [LARGE SCALE GENOMIC DNA]</scope>
</reference>
<feature type="region of interest" description="Disordered" evidence="8">
    <location>
        <begin position="1"/>
        <end position="43"/>
    </location>
</feature>
<keyword evidence="4 9" id="KW-1133">Transmembrane helix</keyword>
<reference evidence="10" key="2">
    <citation type="submission" date="2025-08" db="UniProtKB">
        <authorList>
            <consortium name="Ensembl"/>
        </authorList>
    </citation>
    <scope>IDENTIFICATION</scope>
</reference>
<gene>
    <name evidence="10" type="primary">TEX28</name>
    <name evidence="10" type="synonym">LOC129135380</name>
</gene>